<dbReference type="Gene3D" id="3.30.420.40">
    <property type="match status" value="1"/>
</dbReference>
<dbReference type="AlphaFoldDB" id="W9AIT5"/>
<organism evidence="3 4">
    <name type="scientific">Mycolicibacterium cosmeticum</name>
    <dbReference type="NCBI Taxonomy" id="258533"/>
    <lineage>
        <taxon>Bacteria</taxon>
        <taxon>Bacillati</taxon>
        <taxon>Actinomycetota</taxon>
        <taxon>Actinomycetes</taxon>
        <taxon>Mycobacteriales</taxon>
        <taxon>Mycobacteriaceae</taxon>
        <taxon>Mycolicibacterium</taxon>
    </lineage>
</organism>
<accession>W9AIT5</accession>
<name>W9AIT5_MYCCO</name>
<protein>
    <submittedName>
        <fullName evidence="3">Ppx/GppA phosphatase</fullName>
    </submittedName>
</protein>
<evidence type="ECO:0000313" key="4">
    <source>
        <dbReference type="Proteomes" id="UP000028870"/>
    </source>
</evidence>
<comment type="similarity">
    <text evidence="1">Belongs to the GppA/Ppx family.</text>
</comment>
<proteinExistence type="inferred from homology"/>
<dbReference type="SUPFAM" id="SSF53067">
    <property type="entry name" value="Actin-like ATPase domain"/>
    <property type="match status" value="1"/>
</dbReference>
<dbReference type="Pfam" id="PF02541">
    <property type="entry name" value="Ppx-GppA"/>
    <property type="match status" value="1"/>
</dbReference>
<dbReference type="PANTHER" id="PTHR30005:SF0">
    <property type="entry name" value="RETROGRADE REGULATION PROTEIN 2"/>
    <property type="match status" value="1"/>
</dbReference>
<comment type="caution">
    <text evidence="3">The sequence shown here is derived from an EMBL/GenBank/DDBJ whole genome shotgun (WGS) entry which is preliminary data.</text>
</comment>
<evidence type="ECO:0000313" key="3">
    <source>
        <dbReference type="EMBL" id="CDO05624.1"/>
    </source>
</evidence>
<dbReference type="InterPro" id="IPR043129">
    <property type="entry name" value="ATPase_NBD"/>
</dbReference>
<evidence type="ECO:0000259" key="2">
    <source>
        <dbReference type="Pfam" id="PF02541"/>
    </source>
</evidence>
<evidence type="ECO:0000256" key="1">
    <source>
        <dbReference type="ARBA" id="ARBA00007125"/>
    </source>
</evidence>
<reference evidence="3" key="1">
    <citation type="submission" date="2014-03" db="EMBL/GenBank/DDBJ databases">
        <title>Draft Genome Sequence of Mycobacterium cosmeticum DSM 44829.</title>
        <authorList>
            <person name="Croce O."/>
            <person name="Robert C."/>
            <person name="Raoult D."/>
            <person name="Drancourt M."/>
        </authorList>
    </citation>
    <scope>NUCLEOTIDE SEQUENCE [LARGE SCALE GENOMIC DNA]</scope>
    <source>
        <strain evidence="3">DSM 44829</strain>
    </source>
</reference>
<sequence length="165" mass="17342">MDMRIGVLDVGSNSAHLDVVDVEAGAPPLPIYALKASTKLGGNIGASGVINNAGAARVVNAVSRTLDTAREMNVAQLYPFATAAIRDAANRDQILDAVEHETGLRLQLLTGEQEGRLTYLAVRHGWAGKPAACSTSISAAAQWNWHSAATPSPISSSRCHWARDG</sequence>
<reference evidence="3" key="2">
    <citation type="submission" date="2014-03" db="EMBL/GenBank/DDBJ databases">
        <authorList>
            <person name="Urmite Genomes"/>
        </authorList>
    </citation>
    <scope>NUCLEOTIDE SEQUENCE</scope>
    <source>
        <strain evidence="3">DSM 44829</strain>
    </source>
</reference>
<dbReference type="EMBL" id="CCBB010000001">
    <property type="protein sequence ID" value="CDO05624.1"/>
    <property type="molecule type" value="Genomic_DNA"/>
</dbReference>
<dbReference type="InterPro" id="IPR050273">
    <property type="entry name" value="GppA/Ppx_hydrolase"/>
</dbReference>
<dbReference type="eggNOG" id="COG0248">
    <property type="taxonomic scope" value="Bacteria"/>
</dbReference>
<dbReference type="PANTHER" id="PTHR30005">
    <property type="entry name" value="EXOPOLYPHOSPHATASE"/>
    <property type="match status" value="1"/>
</dbReference>
<dbReference type="STRING" id="258533.BN977_00398"/>
<dbReference type="InterPro" id="IPR003695">
    <property type="entry name" value="Ppx_GppA_N"/>
</dbReference>
<keyword evidence="4" id="KW-1185">Reference proteome</keyword>
<dbReference type="GO" id="GO:0016462">
    <property type="term" value="F:pyrophosphatase activity"/>
    <property type="evidence" value="ECO:0007669"/>
    <property type="project" value="TreeGrafter"/>
</dbReference>
<feature type="domain" description="Ppx/GppA phosphatase N-terminal" evidence="2">
    <location>
        <begin position="20"/>
        <end position="126"/>
    </location>
</feature>
<dbReference type="Proteomes" id="UP000028870">
    <property type="component" value="Unassembled WGS sequence"/>
</dbReference>
<gene>
    <name evidence="3" type="ORF">BN977_00398</name>
</gene>